<gene>
    <name evidence="14" type="ORF">FLO80_17025</name>
</gene>
<feature type="transmembrane region" description="Helical" evidence="12">
    <location>
        <begin position="203"/>
        <end position="233"/>
    </location>
</feature>
<evidence type="ECO:0000256" key="1">
    <source>
        <dbReference type="ARBA" id="ARBA00004429"/>
    </source>
</evidence>
<proteinExistence type="inferred from homology"/>
<keyword evidence="3" id="KW-1003">Cell membrane</keyword>
<dbReference type="PANTHER" id="PTHR38674:SF1">
    <property type="entry name" value="ALKANE 1-MONOOXYGENASE 1"/>
    <property type="match status" value="1"/>
</dbReference>
<dbReference type="CDD" id="cd03512">
    <property type="entry name" value="Alkane-hydroxylase"/>
    <property type="match status" value="1"/>
</dbReference>
<keyword evidence="10 14" id="KW-0503">Monooxygenase</keyword>
<dbReference type="GO" id="GO:0004497">
    <property type="term" value="F:monooxygenase activity"/>
    <property type="evidence" value="ECO:0007669"/>
    <property type="project" value="UniProtKB-KW"/>
</dbReference>
<evidence type="ECO:0000256" key="6">
    <source>
        <dbReference type="ARBA" id="ARBA00022723"/>
    </source>
</evidence>
<evidence type="ECO:0000259" key="13">
    <source>
        <dbReference type="Pfam" id="PF00487"/>
    </source>
</evidence>
<evidence type="ECO:0000313" key="15">
    <source>
        <dbReference type="Proteomes" id="UP000325291"/>
    </source>
</evidence>
<keyword evidence="9" id="KW-0408">Iron</keyword>
<keyword evidence="7 12" id="KW-1133">Transmembrane helix</keyword>
<comment type="caution">
    <text evidence="14">The sequence shown here is derived from an EMBL/GenBank/DDBJ whole genome shotgun (WGS) entry which is preliminary data.</text>
</comment>
<dbReference type="EMBL" id="VINQ01000016">
    <property type="protein sequence ID" value="KAA0912159.1"/>
    <property type="molecule type" value="Genomic_DNA"/>
</dbReference>
<accession>A0A5A9Z555</accession>
<dbReference type="GO" id="GO:0006629">
    <property type="term" value="P:lipid metabolic process"/>
    <property type="evidence" value="ECO:0007669"/>
    <property type="project" value="InterPro"/>
</dbReference>
<comment type="subcellular location">
    <subcellularLocation>
        <location evidence="1">Cell inner membrane</location>
        <topology evidence="1">Multi-pass membrane protein</topology>
    </subcellularLocation>
</comment>
<evidence type="ECO:0000256" key="10">
    <source>
        <dbReference type="ARBA" id="ARBA00023033"/>
    </source>
</evidence>
<evidence type="ECO:0000256" key="9">
    <source>
        <dbReference type="ARBA" id="ARBA00023004"/>
    </source>
</evidence>
<organism evidence="14 15">
    <name type="scientific">Aquicoccus porphyridii</name>
    <dbReference type="NCBI Taxonomy" id="1852029"/>
    <lineage>
        <taxon>Bacteria</taxon>
        <taxon>Pseudomonadati</taxon>
        <taxon>Pseudomonadota</taxon>
        <taxon>Alphaproteobacteria</taxon>
        <taxon>Rhodobacterales</taxon>
        <taxon>Paracoccaceae</taxon>
        <taxon>Aquicoccus</taxon>
    </lineage>
</organism>
<comment type="similarity">
    <text evidence="2">Belongs to the fatty acid desaturase type 1 family. AlkB subfamily.</text>
</comment>
<feature type="transmembrane region" description="Helical" evidence="12">
    <location>
        <begin position="12"/>
        <end position="41"/>
    </location>
</feature>
<feature type="domain" description="Fatty acid desaturase" evidence="13">
    <location>
        <begin position="88"/>
        <end position="300"/>
    </location>
</feature>
<reference evidence="14 15" key="1">
    <citation type="submission" date="2019-07" db="EMBL/GenBank/DDBJ databases">
        <title>Aquicoccus porphyridii gen. nov., sp. nov., isolated from a small marine red alga, Porphyridium marinum.</title>
        <authorList>
            <person name="Liu L."/>
        </authorList>
    </citation>
    <scope>NUCLEOTIDE SEQUENCE [LARGE SCALE GENOMIC DNA]</scope>
    <source>
        <strain evidence="14 15">L1 8-17</strain>
    </source>
</reference>
<evidence type="ECO:0000256" key="7">
    <source>
        <dbReference type="ARBA" id="ARBA00022989"/>
    </source>
</evidence>
<keyword evidence="11 12" id="KW-0472">Membrane</keyword>
<name>A0A5A9Z555_9RHOB</name>
<evidence type="ECO:0000256" key="11">
    <source>
        <dbReference type="ARBA" id="ARBA00023136"/>
    </source>
</evidence>
<keyword evidence="4" id="KW-0997">Cell inner membrane</keyword>
<dbReference type="Pfam" id="PF00487">
    <property type="entry name" value="FA_desaturase"/>
    <property type="match status" value="1"/>
</dbReference>
<dbReference type="GO" id="GO:0005886">
    <property type="term" value="C:plasma membrane"/>
    <property type="evidence" value="ECO:0007669"/>
    <property type="project" value="UniProtKB-SubCell"/>
</dbReference>
<dbReference type="Proteomes" id="UP000325291">
    <property type="component" value="Unassembled WGS sequence"/>
</dbReference>
<dbReference type="InterPro" id="IPR005804">
    <property type="entry name" value="FA_desaturase_dom"/>
</dbReference>
<dbReference type="AlphaFoldDB" id="A0A5A9Z555"/>
<evidence type="ECO:0000256" key="2">
    <source>
        <dbReference type="ARBA" id="ARBA00010823"/>
    </source>
</evidence>
<protein>
    <submittedName>
        <fullName evidence="14">Alkane 1-monooxygenase</fullName>
    </submittedName>
</protein>
<dbReference type="InterPro" id="IPR033885">
    <property type="entry name" value="AlkB/XylM"/>
</dbReference>
<dbReference type="GO" id="GO:0046872">
    <property type="term" value="F:metal ion binding"/>
    <property type="evidence" value="ECO:0007669"/>
    <property type="project" value="UniProtKB-KW"/>
</dbReference>
<keyword evidence="6" id="KW-0479">Metal-binding</keyword>
<sequence length="339" mass="36635">MSLFALATLMPVGLILLAAGLGGIWGWVALIYMTVLTAALDRYVPRLLPERAEGAEFPAGKGLSAGLGLAHFAVLGAIPAAVAWGGHGWVALVVTLIAAALWLGQVSHPNAHELIHRGAWLPRALGRWVYVSMLIGHHASAHVLVHHTHVGTDADPSSARRGQGFWRFAPRAWAGSFMAGWRAESARRTRAGKAWIGHPYVQYVGGAAGFVAASALIFGAQGLVVFLILALYAQLQILLADYVQHYGLRRQTGADGRPEPVSDGHSWNTPHWFSSALMVNAPRHSDHHLHPTRPYPGLQLRDAMPMLPHALPVMAVIALFPPLWHRVMRRALSRVGQSG</sequence>
<evidence type="ECO:0000256" key="12">
    <source>
        <dbReference type="SAM" id="Phobius"/>
    </source>
</evidence>
<keyword evidence="15" id="KW-1185">Reference proteome</keyword>
<evidence type="ECO:0000256" key="4">
    <source>
        <dbReference type="ARBA" id="ARBA00022519"/>
    </source>
</evidence>
<evidence type="ECO:0000256" key="5">
    <source>
        <dbReference type="ARBA" id="ARBA00022692"/>
    </source>
</evidence>
<keyword evidence="8" id="KW-0560">Oxidoreductase</keyword>
<evidence type="ECO:0000256" key="8">
    <source>
        <dbReference type="ARBA" id="ARBA00023002"/>
    </source>
</evidence>
<feature type="transmembrane region" description="Helical" evidence="12">
    <location>
        <begin position="306"/>
        <end position="324"/>
    </location>
</feature>
<keyword evidence="5 12" id="KW-0812">Transmembrane</keyword>
<evidence type="ECO:0000313" key="14">
    <source>
        <dbReference type="EMBL" id="KAA0912159.1"/>
    </source>
</evidence>
<feature type="transmembrane region" description="Helical" evidence="12">
    <location>
        <begin position="88"/>
        <end position="104"/>
    </location>
</feature>
<dbReference type="PANTHER" id="PTHR38674">
    <property type="entry name" value="ALKANE 1-MONOOXYGENASE 1"/>
    <property type="match status" value="1"/>
</dbReference>
<evidence type="ECO:0000256" key="3">
    <source>
        <dbReference type="ARBA" id="ARBA00022475"/>
    </source>
</evidence>